<protein>
    <submittedName>
        <fullName evidence="1">Uncharacterized protein</fullName>
    </submittedName>
</protein>
<dbReference type="Proteomes" id="UP000190868">
    <property type="component" value="Chromosome"/>
</dbReference>
<dbReference type="InterPro" id="IPR035911">
    <property type="entry name" value="MurE/MurF_N"/>
</dbReference>
<dbReference type="SUPFAM" id="SSF63418">
    <property type="entry name" value="MurE/MurF N-terminal domain"/>
    <property type="match status" value="1"/>
</dbReference>
<dbReference type="KEGG" id="cpin:CPIN18020_1251"/>
<sequence>MRLENLCRLLNGTLLNTPAISEINEFGFDAKAIKRGYAFFSNDSNENDISQAISNGAYAIIATKINSIQDKEVAYIKVEDIQLSIIRLVRFMASEKSLVFYHINKIQMSIISNIHIKNAKLLPNRIHDIFKIIQNANFNDIFFSDDIEILNQLSPNYQSTALTKNIEIINSNSMFFVNFVFDEIYYQNINIPQIFLKDLCSLIETLSGNNIHFKLNEIKSLDHFEPIFIDKNFYPVSFGTSFRAIIVENDIELFKLEANYLANKFDQSDIIITASKNTKLDIENVAYFKNLNDIKSFKNFRYVLILCNKEELMERLNEKEEATLF</sequence>
<reference evidence="2" key="1">
    <citation type="submission" date="2016-09" db="EMBL/GenBank/DDBJ databases">
        <title>Comparative genomics of the Campylobacter concisus group.</title>
        <authorList>
            <person name="Miller W.G."/>
            <person name="Yee E."/>
            <person name="Chapman M.H."/>
            <person name="Huynh S."/>
            <person name="Bono J.L."/>
            <person name="On S.L.W."/>
            <person name="StLeger J."/>
            <person name="Foster G."/>
            <person name="Parker C.T."/>
        </authorList>
    </citation>
    <scope>NUCLEOTIDE SEQUENCE [LARGE SCALE GENOMIC DNA]</scope>
    <source>
        <strain evidence="2">RM18021</strain>
    </source>
</reference>
<dbReference type="RefSeq" id="WP_078423638.1">
    <property type="nucleotide sequence ID" value="NZ_CP017018.1"/>
</dbReference>
<dbReference type="GeneID" id="56566892"/>
<dbReference type="Gene3D" id="3.40.1390.10">
    <property type="entry name" value="MurE/MurF, N-terminal domain"/>
    <property type="match status" value="1"/>
</dbReference>
<proteinExistence type="predicted"/>
<name>A0A1S6U8L6_9BACT</name>
<keyword evidence="2" id="KW-1185">Reference proteome</keyword>
<evidence type="ECO:0000313" key="1">
    <source>
        <dbReference type="EMBL" id="AQW88094.1"/>
    </source>
</evidence>
<accession>A0A1S6U8L6</accession>
<dbReference type="AlphaFoldDB" id="A0A1S6U8L6"/>
<dbReference type="EMBL" id="CP017258">
    <property type="protein sequence ID" value="AQW88094.1"/>
    <property type="molecule type" value="Genomic_DNA"/>
</dbReference>
<gene>
    <name evidence="1" type="ORF">CPIN18021_1300</name>
</gene>
<organism evidence="1 2">
    <name type="scientific">Campylobacter pinnipediorum subsp. caledonicus</name>
    <dbReference type="NCBI Taxonomy" id="1874362"/>
    <lineage>
        <taxon>Bacteria</taxon>
        <taxon>Pseudomonadati</taxon>
        <taxon>Campylobacterota</taxon>
        <taxon>Epsilonproteobacteria</taxon>
        <taxon>Campylobacterales</taxon>
        <taxon>Campylobacteraceae</taxon>
        <taxon>Campylobacter</taxon>
    </lineage>
</organism>
<evidence type="ECO:0000313" key="2">
    <source>
        <dbReference type="Proteomes" id="UP000190868"/>
    </source>
</evidence>